<dbReference type="PROSITE" id="PS01058">
    <property type="entry name" value="SAICAR_SYNTHETASE_2"/>
    <property type="match status" value="1"/>
</dbReference>
<sequence length="241" mass="26718">MVTKGELLYVGKAKQVFSTDNPELLWVHYLDQATALNGKKKVIIDGKGTLNLQISGLLFKELSATGVPTHFVQDLDGQDMLVRKAKMVPLEAVLRNFASGHFVTKFNATPMMKLDPPVHEFYLKSDDLDDPFINDAQVIALGISDEETLAAMKRMTDTVNTWLSRRFAEIGITLVDFKLEFGRLADGTLVLADELSPDNMRLVDADTGLSLDKDVFRKDAGPLTPVYAEVLNRLAAHPQEV</sequence>
<keyword evidence="3 8" id="KW-0436">Ligase</keyword>
<dbReference type="SUPFAM" id="SSF56104">
    <property type="entry name" value="SAICAR synthase-like"/>
    <property type="match status" value="1"/>
</dbReference>
<dbReference type="GO" id="GO:0004639">
    <property type="term" value="F:phosphoribosylaminoimidazolesuccinocarboxamide synthase activity"/>
    <property type="evidence" value="ECO:0007669"/>
    <property type="project" value="UniProtKB-UniRule"/>
</dbReference>
<protein>
    <recommendedName>
        <fullName evidence="8">Phosphoribosylaminoimidazole-succinocarboxamide synthase</fullName>
        <ecNumber evidence="8">6.3.2.6</ecNumber>
    </recommendedName>
    <alternativeName>
        <fullName evidence="8">SAICAR synthetase</fullName>
    </alternativeName>
</protein>
<dbReference type="InterPro" id="IPR018236">
    <property type="entry name" value="SAICAR_synthetase_CS"/>
</dbReference>
<dbReference type="CDD" id="cd01415">
    <property type="entry name" value="SAICAR_synt_PurC"/>
    <property type="match status" value="1"/>
</dbReference>
<accession>A0A0R1TYR2</accession>
<dbReference type="InterPro" id="IPR050089">
    <property type="entry name" value="SAICAR_synthetase"/>
</dbReference>
<keyword evidence="5 8" id="KW-0658">Purine biosynthesis</keyword>
<dbReference type="Gene3D" id="3.30.200.20">
    <property type="entry name" value="Phosphorylase Kinase, domain 1"/>
    <property type="match status" value="1"/>
</dbReference>
<dbReference type="GO" id="GO:0006189">
    <property type="term" value="P:'de novo' IMP biosynthetic process"/>
    <property type="evidence" value="ECO:0007669"/>
    <property type="project" value="UniProtKB-UniRule"/>
</dbReference>
<gene>
    <name evidence="8" type="primary">purC</name>
    <name evidence="10" type="ORF">FC50_GL000880</name>
</gene>
<dbReference type="EC" id="6.3.2.6" evidence="8"/>
<evidence type="ECO:0000256" key="3">
    <source>
        <dbReference type="ARBA" id="ARBA00022598"/>
    </source>
</evidence>
<dbReference type="OrthoDB" id="9801549at2"/>
<dbReference type="PANTHER" id="PTHR43599:SF3">
    <property type="entry name" value="SI:DKEY-6E2.2"/>
    <property type="match status" value="1"/>
</dbReference>
<reference evidence="10 11" key="1">
    <citation type="journal article" date="2015" name="Genome Announc.">
        <title>Expanding the biotechnology potential of lactobacilli through comparative genomics of 213 strains and associated genera.</title>
        <authorList>
            <person name="Sun Z."/>
            <person name="Harris H.M."/>
            <person name="McCann A."/>
            <person name="Guo C."/>
            <person name="Argimon S."/>
            <person name="Zhang W."/>
            <person name="Yang X."/>
            <person name="Jeffery I.B."/>
            <person name="Cooney J.C."/>
            <person name="Kagawa T.F."/>
            <person name="Liu W."/>
            <person name="Song Y."/>
            <person name="Salvetti E."/>
            <person name="Wrobel A."/>
            <person name="Rasinkangas P."/>
            <person name="Parkhill J."/>
            <person name="Rea M.C."/>
            <person name="O'Sullivan O."/>
            <person name="Ritari J."/>
            <person name="Douillard F.P."/>
            <person name="Paul Ross R."/>
            <person name="Yang R."/>
            <person name="Briner A.E."/>
            <person name="Felis G.E."/>
            <person name="de Vos W.M."/>
            <person name="Barrangou R."/>
            <person name="Klaenhammer T.R."/>
            <person name="Caufield P.W."/>
            <person name="Cui Y."/>
            <person name="Zhang H."/>
            <person name="O'Toole P.W."/>
        </authorList>
    </citation>
    <scope>NUCLEOTIDE SEQUENCE [LARGE SCALE GENOMIC DNA]</scope>
    <source>
        <strain evidence="10 11">DSM 15945</strain>
    </source>
</reference>
<dbReference type="RefSeq" id="WP_056956601.1">
    <property type="nucleotide sequence ID" value="NZ_AZFJ01000045.1"/>
</dbReference>
<dbReference type="PANTHER" id="PTHR43599">
    <property type="entry name" value="MULTIFUNCTIONAL PROTEIN ADE2"/>
    <property type="match status" value="1"/>
</dbReference>
<feature type="domain" description="SAICAR synthetase/ADE2 N-terminal" evidence="9">
    <location>
        <begin position="8"/>
        <end position="233"/>
    </location>
</feature>
<dbReference type="AlphaFoldDB" id="A0A0R1TYR2"/>
<evidence type="ECO:0000256" key="5">
    <source>
        <dbReference type="ARBA" id="ARBA00022755"/>
    </source>
</evidence>
<dbReference type="Pfam" id="PF01259">
    <property type="entry name" value="SAICAR_synt"/>
    <property type="match status" value="1"/>
</dbReference>
<evidence type="ECO:0000313" key="10">
    <source>
        <dbReference type="EMBL" id="KRL86361.1"/>
    </source>
</evidence>
<evidence type="ECO:0000256" key="8">
    <source>
        <dbReference type="HAMAP-Rule" id="MF_00137"/>
    </source>
</evidence>
<comment type="caution">
    <text evidence="10">The sequence shown here is derived from an EMBL/GenBank/DDBJ whole genome shotgun (WGS) entry which is preliminary data.</text>
</comment>
<name>A0A0R1TYR2_9LACO</name>
<comment type="catalytic activity">
    <reaction evidence="7 8">
        <text>5-amino-1-(5-phospho-D-ribosyl)imidazole-4-carboxylate + L-aspartate + ATP = (2S)-2-[5-amino-1-(5-phospho-beta-D-ribosyl)imidazole-4-carboxamido]succinate + ADP + phosphate + 2 H(+)</text>
        <dbReference type="Rhea" id="RHEA:22628"/>
        <dbReference type="ChEBI" id="CHEBI:15378"/>
        <dbReference type="ChEBI" id="CHEBI:29991"/>
        <dbReference type="ChEBI" id="CHEBI:30616"/>
        <dbReference type="ChEBI" id="CHEBI:43474"/>
        <dbReference type="ChEBI" id="CHEBI:58443"/>
        <dbReference type="ChEBI" id="CHEBI:77657"/>
        <dbReference type="ChEBI" id="CHEBI:456216"/>
        <dbReference type="EC" id="6.3.2.6"/>
    </reaction>
</comment>
<evidence type="ECO:0000313" key="11">
    <source>
        <dbReference type="Proteomes" id="UP000051922"/>
    </source>
</evidence>
<evidence type="ECO:0000256" key="4">
    <source>
        <dbReference type="ARBA" id="ARBA00022741"/>
    </source>
</evidence>
<evidence type="ECO:0000256" key="1">
    <source>
        <dbReference type="ARBA" id="ARBA00004672"/>
    </source>
</evidence>
<dbReference type="InterPro" id="IPR033934">
    <property type="entry name" value="SAICAR_synt_PurC"/>
</dbReference>
<evidence type="ECO:0000256" key="2">
    <source>
        <dbReference type="ARBA" id="ARBA00010190"/>
    </source>
</evidence>
<proteinExistence type="inferred from homology"/>
<dbReference type="HAMAP" id="MF_00137">
    <property type="entry name" value="SAICAR_synth"/>
    <property type="match status" value="1"/>
</dbReference>
<keyword evidence="6 8" id="KW-0067">ATP-binding</keyword>
<dbReference type="InterPro" id="IPR028923">
    <property type="entry name" value="SAICAR_synt/ADE2_N"/>
</dbReference>
<dbReference type="GO" id="GO:0009236">
    <property type="term" value="P:cobalamin biosynthetic process"/>
    <property type="evidence" value="ECO:0007669"/>
    <property type="project" value="InterPro"/>
</dbReference>
<dbReference type="STRING" id="1423783.FC50_GL000880"/>
<dbReference type="Gene3D" id="3.30.470.20">
    <property type="entry name" value="ATP-grasp fold, B domain"/>
    <property type="match status" value="1"/>
</dbReference>
<comment type="similarity">
    <text evidence="2 8">Belongs to the SAICAR synthetase family.</text>
</comment>
<dbReference type="GO" id="GO:0005524">
    <property type="term" value="F:ATP binding"/>
    <property type="evidence" value="ECO:0007669"/>
    <property type="project" value="UniProtKB-KW"/>
</dbReference>
<evidence type="ECO:0000256" key="7">
    <source>
        <dbReference type="ARBA" id="ARBA00048475"/>
    </source>
</evidence>
<dbReference type="PATRIC" id="fig|1423783.4.peg.908"/>
<keyword evidence="4 8" id="KW-0547">Nucleotide-binding</keyword>
<comment type="pathway">
    <text evidence="1 8">Purine metabolism; IMP biosynthesis via de novo pathway; 5-amino-1-(5-phospho-D-ribosyl)imidazole-4-carboxamide from 5-amino-1-(5-phospho-D-ribosyl)imidazole-4-carboxylate: step 1/2.</text>
</comment>
<dbReference type="EMBL" id="AZFJ01000045">
    <property type="protein sequence ID" value="KRL86361.1"/>
    <property type="molecule type" value="Genomic_DNA"/>
</dbReference>
<dbReference type="UniPathway" id="UPA00074">
    <property type="reaction ID" value="UER00131"/>
</dbReference>
<keyword evidence="11" id="KW-1185">Reference proteome</keyword>
<evidence type="ECO:0000256" key="6">
    <source>
        <dbReference type="ARBA" id="ARBA00022840"/>
    </source>
</evidence>
<dbReference type="Proteomes" id="UP000051922">
    <property type="component" value="Unassembled WGS sequence"/>
</dbReference>
<evidence type="ECO:0000259" key="9">
    <source>
        <dbReference type="Pfam" id="PF01259"/>
    </source>
</evidence>
<organism evidence="10 11">
    <name type="scientific">Lacticaseibacillus pantheris DSM 15945 = JCM 12539 = NBRC 106106</name>
    <dbReference type="NCBI Taxonomy" id="1423783"/>
    <lineage>
        <taxon>Bacteria</taxon>
        <taxon>Bacillati</taxon>
        <taxon>Bacillota</taxon>
        <taxon>Bacilli</taxon>
        <taxon>Lactobacillales</taxon>
        <taxon>Lactobacillaceae</taxon>
        <taxon>Lacticaseibacillus</taxon>
    </lineage>
</organism>